<dbReference type="InterPro" id="IPR005805">
    <property type="entry name" value="Rieske_Fe-S_prot_C"/>
</dbReference>
<evidence type="ECO:0000259" key="7">
    <source>
        <dbReference type="PROSITE" id="PS51296"/>
    </source>
</evidence>
<feature type="domain" description="Rieske" evidence="7">
    <location>
        <begin position="99"/>
        <end position="165"/>
    </location>
</feature>
<keyword evidence="5" id="KW-1015">Disulfide bond</keyword>
<dbReference type="Proteomes" id="UP001597102">
    <property type="component" value="Unassembled WGS sequence"/>
</dbReference>
<keyword evidence="9" id="KW-1185">Reference proteome</keyword>
<dbReference type="SUPFAM" id="SSF50022">
    <property type="entry name" value="ISP domain"/>
    <property type="match status" value="1"/>
</dbReference>
<comment type="cofactor">
    <cofactor evidence="6">
        <name>[2Fe-2S] cluster</name>
        <dbReference type="ChEBI" id="CHEBI:190135"/>
    </cofactor>
</comment>
<dbReference type="Gene3D" id="2.102.10.10">
    <property type="entry name" value="Rieske [2Fe-2S] iron-sulphur domain"/>
    <property type="match status" value="1"/>
</dbReference>
<dbReference type="EMBL" id="JBHTJO010000001">
    <property type="protein sequence ID" value="MFD0987793.1"/>
    <property type="molecule type" value="Genomic_DNA"/>
</dbReference>
<evidence type="ECO:0000256" key="2">
    <source>
        <dbReference type="ARBA" id="ARBA00022723"/>
    </source>
</evidence>
<keyword evidence="1" id="KW-0001">2Fe-2S</keyword>
<evidence type="ECO:0000256" key="5">
    <source>
        <dbReference type="ARBA" id="ARBA00023157"/>
    </source>
</evidence>
<dbReference type="PRINTS" id="PR00162">
    <property type="entry name" value="RIESKE"/>
</dbReference>
<dbReference type="Pfam" id="PF00355">
    <property type="entry name" value="Rieske"/>
    <property type="match status" value="1"/>
</dbReference>
<gene>
    <name evidence="8" type="ORF">ACFQ2F_11870</name>
</gene>
<reference evidence="9" key="1">
    <citation type="journal article" date="2019" name="Int. J. Syst. Evol. Microbiol.">
        <title>The Global Catalogue of Microorganisms (GCM) 10K type strain sequencing project: providing services to taxonomists for standard genome sequencing and annotation.</title>
        <authorList>
            <consortium name="The Broad Institute Genomics Platform"/>
            <consortium name="The Broad Institute Genome Sequencing Center for Infectious Disease"/>
            <person name="Wu L."/>
            <person name="Ma J."/>
        </authorList>
    </citation>
    <scope>NUCLEOTIDE SEQUENCE [LARGE SCALE GENOMIC DNA]</scope>
    <source>
        <strain evidence="9">CCUG 61697</strain>
    </source>
</reference>
<protein>
    <submittedName>
        <fullName evidence="8">Ubiquinol-cytochrome c reductase iron-sulfur subunit</fullName>
    </submittedName>
</protein>
<sequence>MLGALTLAVAPLGASRVAASTDANSILPQIGDTLVYLTGGTKDEVIDPADIKVGEPPKLAYPMDPKTKEVRNGSRLNLLLVARLPADDVEKDTESLAADEIVAYSAVCTHNGCVISDINETEHEFVCNCHGSTFDAGNRGAIVEGPATRRLAILPLKEGAGELTVAADFIGRLGPPR</sequence>
<evidence type="ECO:0000256" key="6">
    <source>
        <dbReference type="ARBA" id="ARBA00034078"/>
    </source>
</evidence>
<accession>A0ABW3JBV0</accession>
<dbReference type="RefSeq" id="WP_379090102.1">
    <property type="nucleotide sequence ID" value="NZ_JBHTJO010000001.1"/>
</dbReference>
<comment type="caution">
    <text evidence="8">The sequence shown here is derived from an EMBL/GenBank/DDBJ whole genome shotgun (WGS) entry which is preliminary data.</text>
</comment>
<dbReference type="CDD" id="cd03467">
    <property type="entry name" value="Rieske"/>
    <property type="match status" value="1"/>
</dbReference>
<evidence type="ECO:0000313" key="9">
    <source>
        <dbReference type="Proteomes" id="UP001597102"/>
    </source>
</evidence>
<keyword evidence="3" id="KW-0408">Iron</keyword>
<dbReference type="InterPro" id="IPR036922">
    <property type="entry name" value="Rieske_2Fe-2S_sf"/>
</dbReference>
<evidence type="ECO:0000256" key="4">
    <source>
        <dbReference type="ARBA" id="ARBA00023014"/>
    </source>
</evidence>
<name>A0ABW3JBV0_9HYPH</name>
<dbReference type="InterPro" id="IPR017941">
    <property type="entry name" value="Rieske_2Fe-2S"/>
</dbReference>
<proteinExistence type="predicted"/>
<evidence type="ECO:0000313" key="8">
    <source>
        <dbReference type="EMBL" id="MFD0987793.1"/>
    </source>
</evidence>
<evidence type="ECO:0000256" key="1">
    <source>
        <dbReference type="ARBA" id="ARBA00022714"/>
    </source>
</evidence>
<keyword evidence="4" id="KW-0411">Iron-sulfur</keyword>
<dbReference type="InterPro" id="IPR014349">
    <property type="entry name" value="Rieske_Fe-S_prot"/>
</dbReference>
<organism evidence="8 9">
    <name type="scientific">Methyloligella solikamskensis</name>
    <dbReference type="NCBI Taxonomy" id="1177756"/>
    <lineage>
        <taxon>Bacteria</taxon>
        <taxon>Pseudomonadati</taxon>
        <taxon>Pseudomonadota</taxon>
        <taxon>Alphaproteobacteria</taxon>
        <taxon>Hyphomicrobiales</taxon>
        <taxon>Hyphomicrobiaceae</taxon>
        <taxon>Methyloligella</taxon>
    </lineage>
</organism>
<dbReference type="PROSITE" id="PS51296">
    <property type="entry name" value="RIESKE"/>
    <property type="match status" value="1"/>
</dbReference>
<dbReference type="PANTHER" id="PTHR10134">
    <property type="entry name" value="CYTOCHROME B-C1 COMPLEX SUBUNIT RIESKE, MITOCHONDRIAL"/>
    <property type="match status" value="1"/>
</dbReference>
<evidence type="ECO:0000256" key="3">
    <source>
        <dbReference type="ARBA" id="ARBA00023004"/>
    </source>
</evidence>
<keyword evidence="2" id="KW-0479">Metal-binding</keyword>